<evidence type="ECO:0000313" key="1">
    <source>
        <dbReference type="EMBL" id="CDM93947.1"/>
    </source>
</evidence>
<dbReference type="InterPro" id="IPR027417">
    <property type="entry name" value="P-loop_NTPase"/>
</dbReference>
<evidence type="ECO:0000313" key="2">
    <source>
        <dbReference type="Proteomes" id="UP000032946"/>
    </source>
</evidence>
<dbReference type="AlphaFoldDB" id="A0A9P1KEJ6"/>
<evidence type="ECO:0008006" key="3">
    <source>
        <dbReference type="Google" id="ProtNLM"/>
    </source>
</evidence>
<name>A0A9P1KEJ6_9CYAN</name>
<dbReference type="Proteomes" id="UP000032946">
    <property type="component" value="Chromosome"/>
</dbReference>
<dbReference type="EMBL" id="FO818640">
    <property type="protein sequence ID" value="CDM93947.1"/>
    <property type="molecule type" value="Genomic_DNA"/>
</dbReference>
<reference evidence="1 2" key="1">
    <citation type="submission" date="2014-02" db="EMBL/GenBank/DDBJ databases">
        <authorList>
            <person name="Genoscope - CEA"/>
        </authorList>
    </citation>
    <scope>NUCLEOTIDE SEQUENCE [LARGE SCALE GENOMIC DNA]</scope>
    <source>
        <strain evidence="1 2">PCC 8005</strain>
    </source>
</reference>
<protein>
    <recommendedName>
        <fullName evidence="3">Recombinase family protein</fullName>
    </recommendedName>
</protein>
<dbReference type="RefSeq" id="WP_008049281.1">
    <property type="nucleotide sequence ID" value="NZ_FO818640.1"/>
</dbReference>
<gene>
    <name evidence="1" type="ORF">ARTHRO_11621</name>
</gene>
<sequence>MAVVWQSLWITGGSRTGKTTRLVEQFCLWSQMYLGALKAPYSAPFKPKHPLQGLRPLVLAANGTNKRHLVDRITQASAGQYPFSAITIMGFFQQEVLLFWPLLIEALDLRAQFPQRLRPELEQELASQLWSPEIDSGKLTDLGKGRDRIVRTTLDLLQLAALSGTPVEDLPSILERHEAVDDIPETTYTCMTEMLLRWQNWCQQKGLLTYGIIADLYWPHLLKHPTYQKHLLNQHRVILADDVDEYPAIARHVFEFLLENQVMGAFTYNPQGAVRLGLGADPKYLAQLQDRCQIEQLSPVEGLAKTLGTQVVSWINQDYGHFPDLSNSQQSVFAIETTSRAELLRRTATTIIEAIKNDEVQPQDIAIIAPGLDAIARYSIREILTHEGIALEEIQPQQPLITSSVVRSLLILLALVYPGLGRLVDRDAIAEMLTIISSHIPESKHSSTSDPDSPAANFPIQNAIDPVRAGLLADHCFALDVQNPKLLPINTFPRWDCLGYRAANTYKYICEWLALQQQQYHQNLLPSPVALLERAIQEFFLPRATGSSYLIMDMNRPALKVFAQIDLLRELMETAIHFWNIYTRDKPQPSPLETVEITRQFIELLRRGVVTANPYPMGEMAVKPHRVTLATIFQYRVNHQSHSWHFWLDVASPLWFQEGASSLWGAPLFLRDIQQQRQPWTSEDMMAANQQRLQRIVWDLLSRVSDRLYLCHSELSVNGQEQLGPLLPLVNSVQYAPRPNL</sequence>
<organism evidence="1 2">
    <name type="scientific">Limnospira indica PCC 8005</name>
    <dbReference type="NCBI Taxonomy" id="376219"/>
    <lineage>
        <taxon>Bacteria</taxon>
        <taxon>Bacillati</taxon>
        <taxon>Cyanobacteriota</taxon>
        <taxon>Cyanophyceae</taxon>
        <taxon>Oscillatoriophycideae</taxon>
        <taxon>Oscillatoriales</taxon>
        <taxon>Sirenicapillariaceae</taxon>
        <taxon>Limnospira</taxon>
    </lineage>
</organism>
<accession>A0A9P1KEJ6</accession>
<proteinExistence type="predicted"/>
<keyword evidence="2" id="KW-1185">Reference proteome</keyword>
<dbReference type="SUPFAM" id="SSF52540">
    <property type="entry name" value="P-loop containing nucleoside triphosphate hydrolases"/>
    <property type="match status" value="1"/>
</dbReference>